<proteinExistence type="inferred from homology"/>
<evidence type="ECO:0000313" key="8">
    <source>
        <dbReference type="Proteomes" id="UP001500604"/>
    </source>
</evidence>
<dbReference type="InterPro" id="IPR024195">
    <property type="entry name" value="NUDIX_hydrolase_YfcD_pred"/>
</dbReference>
<keyword evidence="3" id="KW-0479">Metal-binding</keyword>
<evidence type="ECO:0000256" key="4">
    <source>
        <dbReference type="ARBA" id="ARBA00022801"/>
    </source>
</evidence>
<dbReference type="NCBIfam" id="NF011922">
    <property type="entry name" value="PRK15393.1"/>
    <property type="match status" value="1"/>
</dbReference>
<evidence type="ECO:0000256" key="5">
    <source>
        <dbReference type="ARBA" id="ARBA00022842"/>
    </source>
</evidence>
<evidence type="ECO:0000313" key="7">
    <source>
        <dbReference type="EMBL" id="GAA4650762.1"/>
    </source>
</evidence>
<dbReference type="PROSITE" id="PS00893">
    <property type="entry name" value="NUDIX_BOX"/>
    <property type="match status" value="1"/>
</dbReference>
<dbReference type="PANTHER" id="PTHR10885">
    <property type="entry name" value="ISOPENTENYL-DIPHOSPHATE DELTA-ISOMERASE"/>
    <property type="match status" value="1"/>
</dbReference>
<organism evidence="7 8">
    <name type="scientific">Kistimonas scapharcae</name>
    <dbReference type="NCBI Taxonomy" id="1036133"/>
    <lineage>
        <taxon>Bacteria</taxon>
        <taxon>Pseudomonadati</taxon>
        <taxon>Pseudomonadota</taxon>
        <taxon>Gammaproteobacteria</taxon>
        <taxon>Oceanospirillales</taxon>
        <taxon>Endozoicomonadaceae</taxon>
        <taxon>Kistimonas</taxon>
    </lineage>
</organism>
<keyword evidence="8" id="KW-1185">Reference proteome</keyword>
<dbReference type="GO" id="GO:0016787">
    <property type="term" value="F:hydrolase activity"/>
    <property type="evidence" value="ECO:0007669"/>
    <property type="project" value="UniProtKB-KW"/>
</dbReference>
<comment type="caution">
    <text evidence="7">The sequence shown here is derived from an EMBL/GenBank/DDBJ whole genome shotgun (WGS) entry which is preliminary data.</text>
</comment>
<gene>
    <name evidence="7" type="ORF">GCM10023116_30450</name>
</gene>
<sequence>MSEEQVVIVDEENQVTGSVPRSIMRRDGLCHRVTFIFVFDSEGYLYIQKRTLTKDVYPGYFDLAAGGVVAEGEDYDAAAVRELSEELGISDIQLSPRFHFYYHSDECRLWGKVFTCVYDGLLTLQEEEVAGVIREKPEAVLAEPEKYPYTPDTLVALERLIHLENEENTSEQE</sequence>
<dbReference type="Gene3D" id="3.90.79.10">
    <property type="entry name" value="Nucleoside Triphosphate Pyrophosphohydrolase"/>
    <property type="match status" value="1"/>
</dbReference>
<dbReference type="PIRSF" id="PIRSF017340">
    <property type="entry name" value="Nudix_hydro"/>
    <property type="match status" value="1"/>
</dbReference>
<dbReference type="Proteomes" id="UP001500604">
    <property type="component" value="Unassembled WGS sequence"/>
</dbReference>
<comment type="cofactor">
    <cofactor evidence="1">
        <name>Mg(2+)</name>
        <dbReference type="ChEBI" id="CHEBI:18420"/>
    </cofactor>
</comment>
<evidence type="ECO:0000256" key="3">
    <source>
        <dbReference type="ARBA" id="ARBA00022723"/>
    </source>
</evidence>
<evidence type="ECO:0000256" key="2">
    <source>
        <dbReference type="ARBA" id="ARBA00005582"/>
    </source>
</evidence>
<accession>A0ABP8V739</accession>
<comment type="similarity">
    <text evidence="2">Belongs to the Nudix hydrolase family.</text>
</comment>
<dbReference type="CDD" id="cd04697">
    <property type="entry name" value="NUDIX_Hydrolase"/>
    <property type="match status" value="1"/>
</dbReference>
<dbReference type="InterPro" id="IPR000086">
    <property type="entry name" value="NUDIX_hydrolase_dom"/>
</dbReference>
<name>A0ABP8V739_9GAMM</name>
<dbReference type="InterPro" id="IPR020084">
    <property type="entry name" value="NUDIX_hydrolase_CS"/>
</dbReference>
<dbReference type="PANTHER" id="PTHR10885:SF0">
    <property type="entry name" value="ISOPENTENYL-DIPHOSPHATE DELTA-ISOMERASE"/>
    <property type="match status" value="1"/>
</dbReference>
<evidence type="ECO:0000259" key="6">
    <source>
        <dbReference type="PROSITE" id="PS51462"/>
    </source>
</evidence>
<reference evidence="8" key="1">
    <citation type="journal article" date="2019" name="Int. J. Syst. Evol. Microbiol.">
        <title>The Global Catalogue of Microorganisms (GCM) 10K type strain sequencing project: providing services to taxonomists for standard genome sequencing and annotation.</title>
        <authorList>
            <consortium name="The Broad Institute Genomics Platform"/>
            <consortium name="The Broad Institute Genome Sequencing Center for Infectious Disease"/>
            <person name="Wu L."/>
            <person name="Ma J."/>
        </authorList>
    </citation>
    <scope>NUCLEOTIDE SEQUENCE [LARGE SCALE GENOMIC DNA]</scope>
    <source>
        <strain evidence="8">JCM 17805</strain>
    </source>
</reference>
<dbReference type="InterPro" id="IPR015797">
    <property type="entry name" value="NUDIX_hydrolase-like_dom_sf"/>
</dbReference>
<feature type="domain" description="Nudix hydrolase" evidence="6">
    <location>
        <begin position="29"/>
        <end position="157"/>
    </location>
</feature>
<dbReference type="Pfam" id="PF00293">
    <property type="entry name" value="NUDIX"/>
    <property type="match status" value="1"/>
</dbReference>
<evidence type="ECO:0000256" key="1">
    <source>
        <dbReference type="ARBA" id="ARBA00001946"/>
    </source>
</evidence>
<keyword evidence="5" id="KW-0460">Magnesium</keyword>
<keyword evidence="4 7" id="KW-0378">Hydrolase</keyword>
<dbReference type="SUPFAM" id="SSF55811">
    <property type="entry name" value="Nudix"/>
    <property type="match status" value="1"/>
</dbReference>
<dbReference type="PROSITE" id="PS51462">
    <property type="entry name" value="NUDIX"/>
    <property type="match status" value="1"/>
</dbReference>
<protein>
    <submittedName>
        <fullName evidence="7">NUDIX hydrolase</fullName>
    </submittedName>
</protein>
<dbReference type="EMBL" id="BAABFL010000419">
    <property type="protein sequence ID" value="GAA4650762.1"/>
    <property type="molecule type" value="Genomic_DNA"/>
</dbReference>
<dbReference type="RefSeq" id="WP_345197000.1">
    <property type="nucleotide sequence ID" value="NZ_BAABFL010000419.1"/>
</dbReference>